<dbReference type="AlphaFoldDB" id="A0ABD0L3D3"/>
<protein>
    <submittedName>
        <fullName evidence="1">Uncharacterized protein</fullName>
    </submittedName>
</protein>
<accession>A0ABD0L3D3</accession>
<reference evidence="1 2" key="1">
    <citation type="journal article" date="2023" name="Sci. Data">
        <title>Genome assembly of the Korean intertidal mud-creeper Batillaria attramentaria.</title>
        <authorList>
            <person name="Patra A.K."/>
            <person name="Ho P.T."/>
            <person name="Jun S."/>
            <person name="Lee S.J."/>
            <person name="Kim Y."/>
            <person name="Won Y.J."/>
        </authorList>
    </citation>
    <scope>NUCLEOTIDE SEQUENCE [LARGE SCALE GENOMIC DNA]</scope>
    <source>
        <strain evidence="1">Wonlab-2016</strain>
    </source>
</reference>
<evidence type="ECO:0000313" key="1">
    <source>
        <dbReference type="EMBL" id="KAK7494054.1"/>
    </source>
</evidence>
<keyword evidence="2" id="KW-1185">Reference proteome</keyword>
<sequence>MSQYHAHYLNTVITRQVNSHYHAHYLNSDHTPNDESVPCSLPQHSDHTPNNYDAHYLNTVITDRHFDESVRCSLPQHRHQTQGCSENLHSAFRQFTCWRRGARVNQSNKSPASNWMDVEAAAMVVEGQRRGGRDDGIDVAVVVVAIAGYVATLL</sequence>
<gene>
    <name evidence="1" type="ORF">BaRGS_00014712</name>
</gene>
<name>A0ABD0L3D3_9CAEN</name>
<organism evidence="1 2">
    <name type="scientific">Batillaria attramentaria</name>
    <dbReference type="NCBI Taxonomy" id="370345"/>
    <lineage>
        <taxon>Eukaryota</taxon>
        <taxon>Metazoa</taxon>
        <taxon>Spiralia</taxon>
        <taxon>Lophotrochozoa</taxon>
        <taxon>Mollusca</taxon>
        <taxon>Gastropoda</taxon>
        <taxon>Caenogastropoda</taxon>
        <taxon>Sorbeoconcha</taxon>
        <taxon>Cerithioidea</taxon>
        <taxon>Batillariidae</taxon>
        <taxon>Batillaria</taxon>
    </lineage>
</organism>
<evidence type="ECO:0000313" key="2">
    <source>
        <dbReference type="Proteomes" id="UP001519460"/>
    </source>
</evidence>
<proteinExistence type="predicted"/>
<comment type="caution">
    <text evidence="1">The sequence shown here is derived from an EMBL/GenBank/DDBJ whole genome shotgun (WGS) entry which is preliminary data.</text>
</comment>
<dbReference type="EMBL" id="JACVVK020000087">
    <property type="protein sequence ID" value="KAK7494054.1"/>
    <property type="molecule type" value="Genomic_DNA"/>
</dbReference>
<dbReference type="Proteomes" id="UP001519460">
    <property type="component" value="Unassembled WGS sequence"/>
</dbReference>